<dbReference type="InterPro" id="IPR014821">
    <property type="entry name" value="Ins145_P3_rcpt"/>
</dbReference>
<keyword evidence="2 6" id="KW-0812">Transmembrane</keyword>
<dbReference type="Gene3D" id="2.80.10.50">
    <property type="match status" value="2"/>
</dbReference>
<dbReference type="InterPro" id="IPR005821">
    <property type="entry name" value="Ion_trans_dom"/>
</dbReference>
<evidence type="ECO:0000259" key="8">
    <source>
        <dbReference type="Pfam" id="PF08454"/>
    </source>
</evidence>
<dbReference type="Pfam" id="PF08709">
    <property type="entry name" value="Ins145_P3_rec"/>
    <property type="match status" value="1"/>
</dbReference>
<dbReference type="GO" id="GO:0006816">
    <property type="term" value="P:calcium ion transport"/>
    <property type="evidence" value="ECO:0007669"/>
    <property type="project" value="InterPro"/>
</dbReference>
<feature type="compositionally biased region" description="Basic and acidic residues" evidence="5">
    <location>
        <begin position="213"/>
        <end position="232"/>
    </location>
</feature>
<feature type="transmembrane region" description="Helical" evidence="6">
    <location>
        <begin position="2936"/>
        <end position="2963"/>
    </location>
</feature>
<feature type="domain" description="Inositol 1,4,5-trisphosphate/ryanodine receptor" evidence="9">
    <location>
        <begin position="292"/>
        <end position="560"/>
    </location>
</feature>
<dbReference type="InterPro" id="IPR015925">
    <property type="entry name" value="Ryanodine_IP3_receptor"/>
</dbReference>
<comment type="subcellular location">
    <subcellularLocation>
        <location evidence="1">Membrane</location>
        <topology evidence="1">Multi-pass membrane protein</topology>
    </subcellularLocation>
</comment>
<feature type="transmembrane region" description="Helical" evidence="6">
    <location>
        <begin position="2685"/>
        <end position="2705"/>
    </location>
</feature>
<dbReference type="Gene3D" id="1.10.287.70">
    <property type="match status" value="1"/>
</dbReference>
<keyword evidence="4 6" id="KW-0472">Membrane</keyword>
<dbReference type="Pfam" id="PF00520">
    <property type="entry name" value="Ion_trans"/>
    <property type="match status" value="1"/>
</dbReference>
<feature type="domain" description="Ion transport" evidence="7">
    <location>
        <begin position="2818"/>
        <end position="2973"/>
    </location>
</feature>
<comment type="caution">
    <text evidence="10">The sequence shown here is derived from an EMBL/GenBank/DDBJ whole genome shotgun (WGS) entry which is preliminary data.</text>
</comment>
<feature type="transmembrane region" description="Helical" evidence="6">
    <location>
        <begin position="2863"/>
        <end position="2885"/>
    </location>
</feature>
<evidence type="ECO:0000256" key="3">
    <source>
        <dbReference type="ARBA" id="ARBA00022989"/>
    </source>
</evidence>
<feature type="compositionally biased region" description="Polar residues" evidence="5">
    <location>
        <begin position="56"/>
        <end position="72"/>
    </location>
</feature>
<evidence type="ECO:0000313" key="11">
    <source>
        <dbReference type="Proteomes" id="UP001162131"/>
    </source>
</evidence>
<evidence type="ECO:0000256" key="1">
    <source>
        <dbReference type="ARBA" id="ARBA00004141"/>
    </source>
</evidence>
<dbReference type="GO" id="GO:0016020">
    <property type="term" value="C:membrane"/>
    <property type="evidence" value="ECO:0007669"/>
    <property type="project" value="UniProtKB-SubCell"/>
</dbReference>
<dbReference type="EMBL" id="CAJZBQ010000057">
    <property type="protein sequence ID" value="CAG9333740.1"/>
    <property type="molecule type" value="Genomic_DNA"/>
</dbReference>
<accession>A0AAU9K1L3</accession>
<protein>
    <submittedName>
        <fullName evidence="10">Uncharacterized protein</fullName>
    </submittedName>
</protein>
<dbReference type="SUPFAM" id="SSF82109">
    <property type="entry name" value="MIR domain"/>
    <property type="match status" value="1"/>
</dbReference>
<feature type="compositionally biased region" description="Basic and acidic residues" evidence="5">
    <location>
        <begin position="1"/>
        <end position="17"/>
    </location>
</feature>
<evidence type="ECO:0000256" key="5">
    <source>
        <dbReference type="SAM" id="MobiDB-lite"/>
    </source>
</evidence>
<feature type="region of interest" description="Disordered" evidence="5">
    <location>
        <begin position="1"/>
        <end position="72"/>
    </location>
</feature>
<dbReference type="InterPro" id="IPR035910">
    <property type="entry name" value="RyR/IP3R_RIH_dom_sf"/>
</dbReference>
<feature type="compositionally biased region" description="Polar residues" evidence="5">
    <location>
        <begin position="155"/>
        <end position="166"/>
    </location>
</feature>
<feature type="transmembrane region" description="Helical" evidence="6">
    <location>
        <begin position="2726"/>
        <end position="2750"/>
    </location>
</feature>
<evidence type="ECO:0000256" key="2">
    <source>
        <dbReference type="ARBA" id="ARBA00022692"/>
    </source>
</evidence>
<dbReference type="PANTHER" id="PTHR13715:SF99">
    <property type="entry name" value="INOSITOL 1,4,5-TRISPHOSPHATE RECEPTOR-LIKE PROTEIN A"/>
    <property type="match status" value="1"/>
</dbReference>
<evidence type="ECO:0000259" key="9">
    <source>
        <dbReference type="Pfam" id="PF08709"/>
    </source>
</evidence>
<dbReference type="PANTHER" id="PTHR13715">
    <property type="entry name" value="RYANODINE RECEPTOR AND IP3 RECEPTOR"/>
    <property type="match status" value="1"/>
</dbReference>
<name>A0AAU9K1L3_9CILI</name>
<feature type="region of interest" description="Disordered" evidence="5">
    <location>
        <begin position="154"/>
        <end position="174"/>
    </location>
</feature>
<feature type="domain" description="RyR/IP3R Homology associated" evidence="8">
    <location>
        <begin position="2292"/>
        <end position="2390"/>
    </location>
</feature>
<keyword evidence="11" id="KW-1185">Reference proteome</keyword>
<organism evidence="10 11">
    <name type="scientific">Blepharisma stoltei</name>
    <dbReference type="NCBI Taxonomy" id="1481888"/>
    <lineage>
        <taxon>Eukaryota</taxon>
        <taxon>Sar</taxon>
        <taxon>Alveolata</taxon>
        <taxon>Ciliophora</taxon>
        <taxon>Postciliodesmatophora</taxon>
        <taxon>Heterotrichea</taxon>
        <taxon>Heterotrichida</taxon>
        <taxon>Blepharismidae</taxon>
        <taxon>Blepharisma</taxon>
    </lineage>
</organism>
<dbReference type="InterPro" id="IPR036300">
    <property type="entry name" value="MIR_dom_sf"/>
</dbReference>
<feature type="transmembrane region" description="Helical" evidence="6">
    <location>
        <begin position="2820"/>
        <end position="2843"/>
    </location>
</feature>
<evidence type="ECO:0000256" key="4">
    <source>
        <dbReference type="ARBA" id="ARBA00023136"/>
    </source>
</evidence>
<keyword evidence="3 6" id="KW-1133">Transmembrane helix</keyword>
<reference evidence="10" key="1">
    <citation type="submission" date="2021-09" db="EMBL/GenBank/DDBJ databases">
        <authorList>
            <consortium name="AG Swart"/>
            <person name="Singh M."/>
            <person name="Singh A."/>
            <person name="Seah K."/>
            <person name="Emmerich C."/>
        </authorList>
    </citation>
    <scope>NUCLEOTIDE SEQUENCE</scope>
    <source>
        <strain evidence="10">ATCC30299</strain>
    </source>
</reference>
<feature type="compositionally biased region" description="Acidic residues" evidence="5">
    <location>
        <begin position="104"/>
        <end position="116"/>
    </location>
</feature>
<dbReference type="Pfam" id="PF08454">
    <property type="entry name" value="RIH_assoc"/>
    <property type="match status" value="1"/>
</dbReference>
<evidence type="ECO:0000313" key="10">
    <source>
        <dbReference type="EMBL" id="CAG9333740.1"/>
    </source>
</evidence>
<dbReference type="Proteomes" id="UP001162131">
    <property type="component" value="Unassembled WGS sequence"/>
</dbReference>
<dbReference type="GO" id="GO:0005216">
    <property type="term" value="F:monoatomic ion channel activity"/>
    <property type="evidence" value="ECO:0007669"/>
    <property type="project" value="InterPro"/>
</dbReference>
<sequence length="3101" mass="361183">MSKKPDEANKEEKKEPSRPNSPVSLFGSDGEEEVKIPTKKKNNSSNDPNIIIKESPSVNNIPNTISHYNLSPESIQLPTKNQVLSAESTIKNPFEESVFQAPSVDEDEPPPWELEENEIKPPQKASEAIKPTNQSINAFFEESKFDEVSFLPDTSKITFNPEGNQSEVEEDKPPWEMDELEVPLSIPMPQVPIYSESPDIKKSVKKPAVTVTEVEKMPEKESSDSEEDKSPFDDDFLMSQMPQLANNHSSQAEYLKEIPKSRAPAYFAQPLDGIIAKTGTVFNLNNKKLSTSGYLQIGDIISLVTRDVAHTADEVFYYTGVISGDGIASSELECVPKKPMQQQKIDTLFRQCLFRIEPARQYGFSSLLSYYENHKEKHKKSHEEPNRIMKNKSKADFKLEQELKKYMTIHGTQNNDHEKDKILEELRQQANEEMAGNETELELSEGRIVTYGERIQLRHIHSNSFITTSLEIAKEHGCLKLKLSKNGNEGSWFEIMPGDKLRQEGEMVRYLDGFSLISSAERSKYYLHMGVSLVYSRNSCCELNASEAASLWKARRYMTHYQNKANPEYVSTGDSFRIFHKQFEGYLSISTRNLGSQLSEEIKIVNVLNKEDYKDVEVCQVGVKKEEADAQDYGRVEIFLEKNPSSRSIWELERVNPFHGGPTRSNELVRIRHASTGMYMFITQRGGALLDQFTKSNFSLIPEDPDEKFLRFNQHLQIRLVKNDMGGLYLATKEEDINMIDFKEDLNIDYQKKVSLCMTPNKKEILLTTFVLEDVQEDYSLHIYQTTRIVKKMMEFYEFVNKWGVLQVGIPPVPSYDYEYAVDTETELYEWTEHMYDILNNLRERIVVEELNPNIFKSRQEAIKDCGLLDLMLRIAKLVEKKIKVPVSVKASTDLDRRRHYTSLMLELLKQNAEEELHLPQLVAKKHLERFIKRLYDTIHLCIKDNVACCGELKNYYKFLNNQIGRNRLEVKRIINESFKHSSEMLNETSLTQFLDWANQLKPLNETDYIRDQIMVLKILTSLCIFKKKGIERPVQRYQKLVKEFLFINGKPLKLAKFDTVQGKECVHFHIETSVEQFCEMNSESKLVPYLLRGVMHTDGQVYIPLEEINDMNIIDYLASLIDLLSGSSLMRSTSFKNEIFYHYGLSFQHCFSCMKNVKLNTRLRTAYMTFLRIFFIDVEPRISLSISHNRCFLWNNELRSIDPDEQAYVNPEIEIITIPFQSLANWIETTWICGESPIDENHTDKYKHKIKFIIELIELTKSVVDLNYVDYEFVSMVYEPVLGFLMEYSHEPDEIESEKLHWCTDIKIREIEQLSTVKDTAKELTSAAIQLIKIFYIVRTQKQIEKFVIEFGQINPGEKINSKDLFQGIFEGLDFRITRASKEKRNVGLALFQQGMIKNTTGKISTNNIVSKIAEMNEHLDKKFHLDIQLIRLLFKSGNAGIERDTLDLMISNFSQREHFKKEAEDILLLCTPKQRLFYKKISLQVYLLRKHLKVFIHYGEMLYHEENDLKDEHLKEIMNEIEKEIRKITKFLTIRNDPSSVTLNQGICKNLGLHEILINFLKRKFKWIQKVSYEKVKVNHHMISIYRIIIRCLVAFSFKNLKNQRLLFDYIGKFVIFIGNGCGVSRLLSQILAGQRNKDTSEKVIEYIFTLIYMSSDKDHVSQDFKMLRSLIIDENNEIYTTSQTNVIKAIIKNKDFMKYYISGPSQILNLLNFKPEDYGSHSALINLLASCSIQNNFVVQQCRKLIPSQPLINEILGDNLQYKVKSAFLSFLFYVYLVDISEELPREIDISFGKVLLRNVFISDLKKALNSLDGLLVICNKQKYKCVSVIENIEDDHENLRRSSDPSAPRWFNNKEALSKEEMRIRDFWKYIIDIKTWKTELATGLLILIREMSIEIKYARRGMDEEMIELFEELRRAVSDLVQALKTLASENPHLSFDFLIEKISKIVTTIPNFSDTNEMKKIRDNSYFALMGKISDFLRDRKMTIDYFVKNYLMLDNESISCNSLADKLWFALKKGIDYETISTGLSSLFSSGEDFEIKTSVLYDSIYGFVSYSRPEISRLNSYKSENYDVHSDINEELNAFIRNEVDNMCRESGNAELIQLVENIKLLIVDPALQKMDDKELMEFAKNLDTAFYKKEHKIYLMEIFRQMIIIEYNSNIPLEDKTQRIHAIQLVLSNSGMGKMALSLINKDNDIAIVHGAVRLLQAILIQNSPTIKEKLLECLRENEQSYNLFSFIRNELRECRDRIIHNYNLKHRQISKRFSSFKVKPDTENQSSNLWSWKVDKGELCKDFLKLLQLLCDNCYLPFQNYLREQDETNQRVSIDLITEIGNFLTNLQDIDDIKGKFISSKPEEREGIEITLQCLETLKEACQGPCKENQSILGEGERIYKFLNWLLNCKEESLEVEPQYIQIFFEAIEFLHALLEGNGNPEVAHCMIEELDLKALMKKATFIFNKHAKNREKYIYQENKGRPIWFLRFFERKRDYKYQDHEPIIGLGFSISILFSTLQDRFPDHYKVKIDYLSGNASLKEQKEKEFNLVHGAEYIATGESESEHLRDVLFAKAKSFWMKIKYLLPHSSHIKISPEDITNFQEAHSFYAKNIACVEIQNQSEITKIFFRIPGVCHYMTSKSRKEMIQPSGQNSHQEKIEDFYNKSKRYQVEMLHQQELNRYPLLEKWTSIWRTYTSASFFLVICINIILLSTIQHQEGEKTGSWFYIEDDEILTTLNVLSALQIFFAFSALTAYLIEYYPVIVYKNLIESNRGSKFLMKDFQLRRIEGTVLLKEIMGRRRANKINHHLPKKIISIFLDFQAAYSTIYLIISIFSNRFFLLYCILLLDIIKRSEDLANILKSITLNLKQLIYTTILGIISIYIFTVIAFASFSEYYVEGGQSPVNTYCNRLSECLVSNIVTGVRYGGGIGFALDQPLEDDHNYWYRLLFDMLFFIIICILLLNIIFGIIIDTFAELRDQRQAELEDMYENCFICGKSKFTFEINKISFVEHIQTEHNGYSYMSFLIYINNKDLKDCSGAEKYVKEMIKRKEVSFFPSTSLSLMKRESELEDKKEDVNAESLNQELSNIQMEIIGLLSEAKNKKDRPPE</sequence>
<proteinExistence type="predicted"/>
<evidence type="ECO:0000256" key="6">
    <source>
        <dbReference type="SAM" id="Phobius"/>
    </source>
</evidence>
<evidence type="ECO:0000259" key="7">
    <source>
        <dbReference type="Pfam" id="PF00520"/>
    </source>
</evidence>
<feature type="region of interest" description="Disordered" evidence="5">
    <location>
        <begin position="210"/>
        <end position="236"/>
    </location>
</feature>
<feature type="region of interest" description="Disordered" evidence="5">
    <location>
        <begin position="94"/>
        <end position="129"/>
    </location>
</feature>
<dbReference type="InterPro" id="IPR013662">
    <property type="entry name" value="RIH_assoc-dom"/>
</dbReference>
<gene>
    <name evidence="10" type="ORF">BSTOLATCC_MIC59556</name>
</gene>
<dbReference type="SUPFAM" id="SSF100909">
    <property type="entry name" value="IP3 receptor type 1 binding core, domain 2"/>
    <property type="match status" value="1"/>
</dbReference>